<comment type="caution">
    <text evidence="2">The sequence shown here is derived from an EMBL/GenBank/DDBJ whole genome shotgun (WGS) entry which is preliminary data.</text>
</comment>
<dbReference type="OrthoDB" id="780193at2759"/>
<feature type="compositionally biased region" description="Low complexity" evidence="1">
    <location>
        <begin position="149"/>
        <end position="162"/>
    </location>
</feature>
<accession>A0A8K0MEZ5</accession>
<evidence type="ECO:0000256" key="1">
    <source>
        <dbReference type="SAM" id="MobiDB-lite"/>
    </source>
</evidence>
<reference evidence="2" key="1">
    <citation type="submission" date="2020-03" db="EMBL/GenBank/DDBJ databases">
        <title>A high-quality chromosome-level genome assembly of a woody plant with both climbing and erect habits, Rhamnella rubrinervis.</title>
        <authorList>
            <person name="Lu Z."/>
            <person name="Yang Y."/>
            <person name="Zhu X."/>
            <person name="Sun Y."/>
        </authorList>
    </citation>
    <scope>NUCLEOTIDE SEQUENCE</scope>
    <source>
        <strain evidence="2">BYM</strain>
        <tissue evidence="2">Leaf</tissue>
    </source>
</reference>
<evidence type="ECO:0000313" key="2">
    <source>
        <dbReference type="EMBL" id="KAF3443498.1"/>
    </source>
</evidence>
<feature type="compositionally biased region" description="Polar residues" evidence="1">
    <location>
        <begin position="97"/>
        <end position="112"/>
    </location>
</feature>
<protein>
    <submittedName>
        <fullName evidence="2">Uncharacterized protein</fullName>
    </submittedName>
</protein>
<keyword evidence="3" id="KW-1185">Reference proteome</keyword>
<proteinExistence type="predicted"/>
<organism evidence="2 3">
    <name type="scientific">Rhamnella rubrinervis</name>
    <dbReference type="NCBI Taxonomy" id="2594499"/>
    <lineage>
        <taxon>Eukaryota</taxon>
        <taxon>Viridiplantae</taxon>
        <taxon>Streptophyta</taxon>
        <taxon>Embryophyta</taxon>
        <taxon>Tracheophyta</taxon>
        <taxon>Spermatophyta</taxon>
        <taxon>Magnoliopsida</taxon>
        <taxon>eudicotyledons</taxon>
        <taxon>Gunneridae</taxon>
        <taxon>Pentapetalae</taxon>
        <taxon>rosids</taxon>
        <taxon>fabids</taxon>
        <taxon>Rosales</taxon>
        <taxon>Rhamnaceae</taxon>
        <taxon>rhamnoid group</taxon>
        <taxon>Rhamneae</taxon>
        <taxon>Rhamnella</taxon>
    </lineage>
</organism>
<feature type="region of interest" description="Disordered" evidence="1">
    <location>
        <begin position="25"/>
        <end position="181"/>
    </location>
</feature>
<feature type="compositionally biased region" description="Low complexity" evidence="1">
    <location>
        <begin position="48"/>
        <end position="59"/>
    </location>
</feature>
<dbReference type="Proteomes" id="UP000796880">
    <property type="component" value="Unassembled WGS sequence"/>
</dbReference>
<feature type="compositionally biased region" description="Polar residues" evidence="1">
    <location>
        <begin position="60"/>
        <end position="72"/>
    </location>
</feature>
<evidence type="ECO:0000313" key="3">
    <source>
        <dbReference type="Proteomes" id="UP000796880"/>
    </source>
</evidence>
<name>A0A8K0MEZ5_9ROSA</name>
<dbReference type="EMBL" id="VOIH02000006">
    <property type="protein sequence ID" value="KAF3443498.1"/>
    <property type="molecule type" value="Genomic_DNA"/>
</dbReference>
<dbReference type="AlphaFoldDB" id="A0A8K0MEZ5"/>
<sequence length="181" mass="19420">MNQTMSSSSEWMHFYNQNFSGQPSQLPLTHHLPSSGPILGSGNDRVSDATVVTTTSTATPLGSGNSSPTNHLSPDGRVSKPARKRSRPPVEHPPRYSTRTLRISEPWCSNSREVLARPLDPFPSQAEQVSVSSRRRQTKLCEPSRRSDGPTGLSTSPTTTTGVRAATEPAAGTVPAVCAEQ</sequence>
<gene>
    <name evidence="2" type="ORF">FNV43_RR13181</name>
</gene>